<dbReference type="Proteomes" id="UP000298615">
    <property type="component" value="Chromosome"/>
</dbReference>
<evidence type="ECO:0000259" key="3">
    <source>
        <dbReference type="Pfam" id="PF13007"/>
    </source>
</evidence>
<evidence type="ECO:0000313" key="5">
    <source>
        <dbReference type="Proteomes" id="UP000298615"/>
    </source>
</evidence>
<dbReference type="AlphaFoldDB" id="A0A4D7CQ62"/>
<feature type="domain" description="Transposase TnpC homeodomain" evidence="3">
    <location>
        <begin position="29"/>
        <end position="65"/>
    </location>
</feature>
<evidence type="ECO:0000313" key="4">
    <source>
        <dbReference type="EMBL" id="QCI86295.1"/>
    </source>
</evidence>
<dbReference type="RefSeq" id="WP_136953129.1">
    <property type="nucleotide sequence ID" value="NZ_CP039712.1"/>
</dbReference>
<keyword evidence="5" id="KW-1185">Reference proteome</keyword>
<dbReference type="EMBL" id="CP039712">
    <property type="protein sequence ID" value="QCI86295.1"/>
    <property type="molecule type" value="Genomic_DNA"/>
</dbReference>
<evidence type="ECO:0000256" key="2">
    <source>
        <dbReference type="SAM" id="MobiDB-lite"/>
    </source>
</evidence>
<feature type="coiled-coil region" evidence="1">
    <location>
        <begin position="5"/>
        <end position="39"/>
    </location>
</feature>
<accession>A0A4D7CQ62</accession>
<evidence type="ECO:0000256" key="1">
    <source>
        <dbReference type="SAM" id="Coils"/>
    </source>
</evidence>
<feature type="compositionally biased region" description="Polar residues" evidence="2">
    <location>
        <begin position="43"/>
        <end position="55"/>
    </location>
</feature>
<sequence length="71" mass="8205">MEELVKILIKNNEKLTLQLESQAKQIKVLTEQVEYLTKKLFGSSSEKSVDNNQLSLFDEEPAVSKNRRQPK</sequence>
<dbReference type="Pfam" id="PF13007">
    <property type="entry name" value="LZ_Tnp_IS66"/>
    <property type="match status" value="1"/>
</dbReference>
<protein>
    <submittedName>
        <fullName evidence="4">Transposase</fullName>
    </submittedName>
</protein>
<organism evidence="4 5">
    <name type="scientific">Vagococcus zengguangii</name>
    <dbReference type="NCBI Taxonomy" id="2571750"/>
    <lineage>
        <taxon>Bacteria</taxon>
        <taxon>Bacillati</taxon>
        <taxon>Bacillota</taxon>
        <taxon>Bacilli</taxon>
        <taxon>Lactobacillales</taxon>
        <taxon>Enterococcaceae</taxon>
        <taxon>Vagococcus</taxon>
    </lineage>
</organism>
<keyword evidence="1" id="KW-0175">Coiled coil</keyword>
<reference evidence="4 5" key="1">
    <citation type="submission" date="2019-04" db="EMBL/GenBank/DDBJ databases">
        <title>Vagococcus sp. nov., isolated from faeces of yaks (Bos grunniens).</title>
        <authorList>
            <person name="Ge Y."/>
        </authorList>
    </citation>
    <scope>NUCLEOTIDE SEQUENCE [LARGE SCALE GENOMIC DNA]</scope>
    <source>
        <strain evidence="4 5">MN-17</strain>
    </source>
</reference>
<dbReference type="KEGG" id="vao:FA707_04650"/>
<gene>
    <name evidence="4" type="ORF">FA707_04650</name>
</gene>
<feature type="region of interest" description="Disordered" evidence="2">
    <location>
        <begin position="43"/>
        <end position="71"/>
    </location>
</feature>
<dbReference type="InterPro" id="IPR024463">
    <property type="entry name" value="Transposase_TnpC_homeodom"/>
</dbReference>
<proteinExistence type="predicted"/>
<name>A0A4D7CQ62_9ENTE</name>